<reference evidence="1 2" key="1">
    <citation type="journal article" date="2024" name="G3 (Bethesda)">
        <title>Genome assembly of Hibiscus sabdariffa L. provides insights into metabolisms of medicinal natural products.</title>
        <authorList>
            <person name="Kim T."/>
        </authorList>
    </citation>
    <scope>NUCLEOTIDE SEQUENCE [LARGE SCALE GENOMIC DNA]</scope>
    <source>
        <strain evidence="1">TK-2024</strain>
        <tissue evidence="1">Old leaves</tissue>
    </source>
</reference>
<organism evidence="1 2">
    <name type="scientific">Hibiscus sabdariffa</name>
    <name type="common">roselle</name>
    <dbReference type="NCBI Taxonomy" id="183260"/>
    <lineage>
        <taxon>Eukaryota</taxon>
        <taxon>Viridiplantae</taxon>
        <taxon>Streptophyta</taxon>
        <taxon>Embryophyta</taxon>
        <taxon>Tracheophyta</taxon>
        <taxon>Spermatophyta</taxon>
        <taxon>Magnoliopsida</taxon>
        <taxon>eudicotyledons</taxon>
        <taxon>Gunneridae</taxon>
        <taxon>Pentapetalae</taxon>
        <taxon>rosids</taxon>
        <taxon>malvids</taxon>
        <taxon>Malvales</taxon>
        <taxon>Malvaceae</taxon>
        <taxon>Malvoideae</taxon>
        <taxon>Hibiscus</taxon>
    </lineage>
</organism>
<protein>
    <submittedName>
        <fullName evidence="1">Uncharacterized protein</fullName>
    </submittedName>
</protein>
<comment type="caution">
    <text evidence="1">The sequence shown here is derived from an EMBL/GenBank/DDBJ whole genome shotgun (WGS) entry which is preliminary data.</text>
</comment>
<gene>
    <name evidence="1" type="ORF">V6N11_075533</name>
</gene>
<evidence type="ECO:0000313" key="2">
    <source>
        <dbReference type="Proteomes" id="UP001396334"/>
    </source>
</evidence>
<evidence type="ECO:0000313" key="1">
    <source>
        <dbReference type="EMBL" id="KAK9008646.1"/>
    </source>
</evidence>
<dbReference type="EMBL" id="JBBPBN010000026">
    <property type="protein sequence ID" value="KAK9008646.1"/>
    <property type="molecule type" value="Genomic_DNA"/>
</dbReference>
<sequence length="133" mass="15284">MINGRSHRDMGEYRGFTALSLIAQLTFLRTLRGYSRLRGPMDKALVYGTRDSGFDPQRSRGPLSHHFRILFTCYIRLLMVVTIRPKLRDRRYEPCLVDFGQARLVEDDSGASFSTKPELVGSFGYMISDKHYG</sequence>
<keyword evidence="2" id="KW-1185">Reference proteome</keyword>
<proteinExistence type="predicted"/>
<name>A0ABR2R7B3_9ROSI</name>
<dbReference type="Proteomes" id="UP001396334">
    <property type="component" value="Unassembled WGS sequence"/>
</dbReference>
<accession>A0ABR2R7B3</accession>